<dbReference type="InterPro" id="IPR042237">
    <property type="entry name" value="PTRHD1"/>
</dbReference>
<dbReference type="EC" id="3.1.1.29" evidence="1"/>
<keyword evidence="2" id="KW-0378">Hydrolase</keyword>
<keyword evidence="5" id="KW-1185">Reference proteome</keyword>
<dbReference type="AlphaFoldDB" id="D8S794"/>
<dbReference type="KEGG" id="smo:SELMODRAFT_110252"/>
<dbReference type="InterPro" id="IPR002833">
    <property type="entry name" value="PTH2"/>
</dbReference>
<dbReference type="GO" id="GO:0004045">
    <property type="term" value="F:peptidyl-tRNA hydrolase activity"/>
    <property type="evidence" value="ECO:0007669"/>
    <property type="project" value="UniProtKB-EC"/>
</dbReference>
<accession>D8S794</accession>
<dbReference type="FunCoup" id="D8S794">
    <property type="interactions" value="1405"/>
</dbReference>
<dbReference type="Proteomes" id="UP000001514">
    <property type="component" value="Unassembled WGS sequence"/>
</dbReference>
<protein>
    <recommendedName>
        <fullName evidence="1">peptidyl-tRNA hydrolase</fullName>
        <ecNumber evidence="1">3.1.1.29</ecNumber>
    </recommendedName>
</protein>
<dbReference type="Gene3D" id="3.40.1490.10">
    <property type="entry name" value="Bit1"/>
    <property type="match status" value="1"/>
</dbReference>
<evidence type="ECO:0000313" key="4">
    <source>
        <dbReference type="EMBL" id="EFJ19716.1"/>
    </source>
</evidence>
<dbReference type="PANTHER" id="PTHR46194:SF1">
    <property type="entry name" value="PEPTIDYL-TRNA HYDROLASE PTRHD1-RELATED"/>
    <property type="match status" value="1"/>
</dbReference>
<proteinExistence type="predicted"/>
<dbReference type="Pfam" id="PF01981">
    <property type="entry name" value="PTH2"/>
    <property type="match status" value="1"/>
</dbReference>
<name>D8S794_SELML</name>
<reference evidence="4 5" key="1">
    <citation type="journal article" date="2011" name="Science">
        <title>The Selaginella genome identifies genetic changes associated with the evolution of vascular plants.</title>
        <authorList>
            <person name="Banks J.A."/>
            <person name="Nishiyama T."/>
            <person name="Hasebe M."/>
            <person name="Bowman J.L."/>
            <person name="Gribskov M."/>
            <person name="dePamphilis C."/>
            <person name="Albert V.A."/>
            <person name="Aono N."/>
            <person name="Aoyama T."/>
            <person name="Ambrose B.A."/>
            <person name="Ashton N.W."/>
            <person name="Axtell M.J."/>
            <person name="Barker E."/>
            <person name="Barker M.S."/>
            <person name="Bennetzen J.L."/>
            <person name="Bonawitz N.D."/>
            <person name="Chapple C."/>
            <person name="Cheng C."/>
            <person name="Correa L.G."/>
            <person name="Dacre M."/>
            <person name="DeBarry J."/>
            <person name="Dreyer I."/>
            <person name="Elias M."/>
            <person name="Engstrom E.M."/>
            <person name="Estelle M."/>
            <person name="Feng L."/>
            <person name="Finet C."/>
            <person name="Floyd S.K."/>
            <person name="Frommer W.B."/>
            <person name="Fujita T."/>
            <person name="Gramzow L."/>
            <person name="Gutensohn M."/>
            <person name="Harholt J."/>
            <person name="Hattori M."/>
            <person name="Heyl A."/>
            <person name="Hirai T."/>
            <person name="Hiwatashi Y."/>
            <person name="Ishikawa M."/>
            <person name="Iwata M."/>
            <person name="Karol K.G."/>
            <person name="Koehler B."/>
            <person name="Kolukisaoglu U."/>
            <person name="Kubo M."/>
            <person name="Kurata T."/>
            <person name="Lalonde S."/>
            <person name="Li K."/>
            <person name="Li Y."/>
            <person name="Litt A."/>
            <person name="Lyons E."/>
            <person name="Manning G."/>
            <person name="Maruyama T."/>
            <person name="Michael T.P."/>
            <person name="Mikami K."/>
            <person name="Miyazaki S."/>
            <person name="Morinaga S."/>
            <person name="Murata T."/>
            <person name="Mueller-Roeber B."/>
            <person name="Nelson D.R."/>
            <person name="Obara M."/>
            <person name="Oguri Y."/>
            <person name="Olmstead R.G."/>
            <person name="Onodera N."/>
            <person name="Petersen B.L."/>
            <person name="Pils B."/>
            <person name="Prigge M."/>
            <person name="Rensing S.A."/>
            <person name="Riano-Pachon D.M."/>
            <person name="Roberts A.W."/>
            <person name="Sato Y."/>
            <person name="Scheller H.V."/>
            <person name="Schulz B."/>
            <person name="Schulz C."/>
            <person name="Shakirov E.V."/>
            <person name="Shibagaki N."/>
            <person name="Shinohara N."/>
            <person name="Shippen D.E."/>
            <person name="Soerensen I."/>
            <person name="Sotooka R."/>
            <person name="Sugimoto N."/>
            <person name="Sugita M."/>
            <person name="Sumikawa N."/>
            <person name="Tanurdzic M."/>
            <person name="Theissen G."/>
            <person name="Ulvskov P."/>
            <person name="Wakazuki S."/>
            <person name="Weng J.K."/>
            <person name="Willats W.W."/>
            <person name="Wipf D."/>
            <person name="Wolf P.G."/>
            <person name="Yang L."/>
            <person name="Zimmer A.D."/>
            <person name="Zhu Q."/>
            <person name="Mitros T."/>
            <person name="Hellsten U."/>
            <person name="Loque D."/>
            <person name="Otillar R."/>
            <person name="Salamov A."/>
            <person name="Schmutz J."/>
            <person name="Shapiro H."/>
            <person name="Lindquist E."/>
            <person name="Lucas S."/>
            <person name="Rokhsar D."/>
            <person name="Grigoriev I.V."/>
        </authorList>
    </citation>
    <scope>NUCLEOTIDE SEQUENCE [LARGE SCALE GENOMIC DNA]</scope>
</reference>
<dbReference type="HOGENOM" id="CLU_119261_0_1_1"/>
<evidence type="ECO:0000256" key="2">
    <source>
        <dbReference type="ARBA" id="ARBA00022801"/>
    </source>
</evidence>
<dbReference type="PANTHER" id="PTHR46194">
    <property type="entry name" value="PEPTIDYL-TRNA HYDROLASE PTRHD1-RELATED"/>
    <property type="match status" value="1"/>
</dbReference>
<dbReference type="InParanoid" id="D8S794"/>
<dbReference type="SUPFAM" id="SSF102462">
    <property type="entry name" value="Peptidyl-tRNA hydrolase II"/>
    <property type="match status" value="1"/>
</dbReference>
<evidence type="ECO:0000256" key="3">
    <source>
        <dbReference type="ARBA" id="ARBA00048707"/>
    </source>
</evidence>
<dbReference type="OMA" id="QQNIDHM"/>
<evidence type="ECO:0000313" key="5">
    <source>
        <dbReference type="Proteomes" id="UP000001514"/>
    </source>
</evidence>
<sequence>MAQEIPTAEAAKEDVLIQYVVIRKDLVETMKWPLGSVISQGCHAAVAAVWMHRGDPDTIEYCSPEKIDTMHKVTLEVKGEIQLLNLSKKLAEASIDHKLWIEQPENLPTCLATKPCWKSRVSSHFKKLKLCS</sequence>
<dbReference type="CDD" id="cd02429">
    <property type="entry name" value="PTH2_like"/>
    <property type="match status" value="1"/>
</dbReference>
<organism evidence="5">
    <name type="scientific">Selaginella moellendorffii</name>
    <name type="common">Spikemoss</name>
    <dbReference type="NCBI Taxonomy" id="88036"/>
    <lineage>
        <taxon>Eukaryota</taxon>
        <taxon>Viridiplantae</taxon>
        <taxon>Streptophyta</taxon>
        <taxon>Embryophyta</taxon>
        <taxon>Tracheophyta</taxon>
        <taxon>Lycopodiopsida</taxon>
        <taxon>Selaginellales</taxon>
        <taxon>Selaginellaceae</taxon>
        <taxon>Selaginella</taxon>
    </lineage>
</organism>
<dbReference type="EMBL" id="GL377605">
    <property type="protein sequence ID" value="EFJ19716.1"/>
    <property type="molecule type" value="Genomic_DNA"/>
</dbReference>
<evidence type="ECO:0000256" key="1">
    <source>
        <dbReference type="ARBA" id="ARBA00013260"/>
    </source>
</evidence>
<dbReference type="eggNOG" id="KOG3305">
    <property type="taxonomic scope" value="Eukaryota"/>
</dbReference>
<dbReference type="InterPro" id="IPR023476">
    <property type="entry name" value="Pep_tRNA_hydro_II_dom_sf"/>
</dbReference>
<gene>
    <name evidence="4" type="ORF">SELMODRAFT_110252</name>
</gene>
<dbReference type="OrthoDB" id="201213at2759"/>
<dbReference type="Gramene" id="EFJ19716">
    <property type="protein sequence ID" value="EFJ19716"/>
    <property type="gene ID" value="SELMODRAFT_110252"/>
</dbReference>
<comment type="catalytic activity">
    <reaction evidence="3">
        <text>an N-acyl-L-alpha-aminoacyl-tRNA + H2O = an N-acyl-L-amino acid + a tRNA + H(+)</text>
        <dbReference type="Rhea" id="RHEA:54448"/>
        <dbReference type="Rhea" id="RHEA-COMP:10123"/>
        <dbReference type="Rhea" id="RHEA-COMP:13883"/>
        <dbReference type="ChEBI" id="CHEBI:15377"/>
        <dbReference type="ChEBI" id="CHEBI:15378"/>
        <dbReference type="ChEBI" id="CHEBI:59874"/>
        <dbReference type="ChEBI" id="CHEBI:78442"/>
        <dbReference type="ChEBI" id="CHEBI:138191"/>
        <dbReference type="EC" id="3.1.1.29"/>
    </reaction>
</comment>